<keyword evidence="2" id="KW-1185">Reference proteome</keyword>
<dbReference type="AlphaFoldDB" id="A0A1I7XK60"/>
<accession>A0A1I7XK60</accession>
<protein>
    <submittedName>
        <fullName evidence="3">Uncharacterized protein</fullName>
    </submittedName>
</protein>
<feature type="transmembrane region" description="Helical" evidence="1">
    <location>
        <begin position="66"/>
        <end position="86"/>
    </location>
</feature>
<reference evidence="3" key="1">
    <citation type="submission" date="2016-11" db="UniProtKB">
        <authorList>
            <consortium name="WormBaseParasite"/>
        </authorList>
    </citation>
    <scope>IDENTIFICATION</scope>
</reference>
<keyword evidence="1" id="KW-1133">Transmembrane helix</keyword>
<dbReference type="WBParaSite" id="Hba_17917">
    <property type="protein sequence ID" value="Hba_17917"/>
    <property type="gene ID" value="Hba_17917"/>
</dbReference>
<keyword evidence="1" id="KW-0812">Transmembrane</keyword>
<organism evidence="2 3">
    <name type="scientific">Heterorhabditis bacteriophora</name>
    <name type="common">Entomopathogenic nematode worm</name>
    <dbReference type="NCBI Taxonomy" id="37862"/>
    <lineage>
        <taxon>Eukaryota</taxon>
        <taxon>Metazoa</taxon>
        <taxon>Ecdysozoa</taxon>
        <taxon>Nematoda</taxon>
        <taxon>Chromadorea</taxon>
        <taxon>Rhabditida</taxon>
        <taxon>Rhabditina</taxon>
        <taxon>Rhabditomorpha</taxon>
        <taxon>Strongyloidea</taxon>
        <taxon>Heterorhabditidae</taxon>
        <taxon>Heterorhabditis</taxon>
    </lineage>
</organism>
<keyword evidence="1" id="KW-0472">Membrane</keyword>
<evidence type="ECO:0000313" key="2">
    <source>
        <dbReference type="Proteomes" id="UP000095283"/>
    </source>
</evidence>
<sequence length="140" mass="16501">MVVSKVFGAVKWTTETAKGAIQVLASPNNPVPATDLHPRMPARPWTVPEYIRMWSWRHCWKYIPVFRFYVFSGFILYGVFNFLLPIKPRHMIMYSKSKEDGAHHEYEKWHGFHQKMADKEYFKKYNPLKKEGEIEVGGGH</sequence>
<evidence type="ECO:0000313" key="3">
    <source>
        <dbReference type="WBParaSite" id="Hba_17917"/>
    </source>
</evidence>
<name>A0A1I7XK60_HETBA</name>
<proteinExistence type="predicted"/>
<evidence type="ECO:0000256" key="1">
    <source>
        <dbReference type="SAM" id="Phobius"/>
    </source>
</evidence>
<dbReference type="Proteomes" id="UP000095283">
    <property type="component" value="Unplaced"/>
</dbReference>